<dbReference type="EMBL" id="JANEYG010000055">
    <property type="protein sequence ID" value="KAJ8915285.1"/>
    <property type="molecule type" value="Genomic_DNA"/>
</dbReference>
<dbReference type="AlphaFoldDB" id="A0AAV8VM83"/>
<protein>
    <recommendedName>
        <fullName evidence="3">CCHC-type domain-containing protein</fullName>
    </recommendedName>
</protein>
<feature type="domain" description="CCHC-type" evidence="3">
    <location>
        <begin position="274"/>
        <end position="289"/>
    </location>
</feature>
<dbReference type="Pfam" id="PF03732">
    <property type="entry name" value="Retrotrans_gag"/>
    <property type="match status" value="1"/>
</dbReference>
<gene>
    <name evidence="4" type="ORF">NQ315_014793</name>
</gene>
<dbReference type="InterPro" id="IPR005162">
    <property type="entry name" value="Retrotrans_gag_dom"/>
</dbReference>
<proteinExistence type="predicted"/>
<evidence type="ECO:0000256" key="2">
    <source>
        <dbReference type="SAM" id="MobiDB-lite"/>
    </source>
</evidence>
<comment type="caution">
    <text evidence="4">The sequence shown here is derived from an EMBL/GenBank/DDBJ whole genome shotgun (WGS) entry which is preliminary data.</text>
</comment>
<keyword evidence="1" id="KW-0863">Zinc-finger</keyword>
<reference evidence="4 5" key="1">
    <citation type="journal article" date="2023" name="Insect Mol. Biol.">
        <title>Genome sequencing provides insights into the evolution of gene families encoding plant cell wall-degrading enzymes in longhorned beetles.</title>
        <authorList>
            <person name="Shin N.R."/>
            <person name="Okamura Y."/>
            <person name="Kirsch R."/>
            <person name="Pauchet Y."/>
        </authorList>
    </citation>
    <scope>NUCLEOTIDE SEQUENCE [LARGE SCALE GENOMIC DNA]</scope>
    <source>
        <strain evidence="4">EAD_L_NR</strain>
    </source>
</reference>
<accession>A0AAV8VM83</accession>
<feature type="region of interest" description="Disordered" evidence="2">
    <location>
        <begin position="18"/>
        <end position="39"/>
    </location>
</feature>
<dbReference type="InterPro" id="IPR001878">
    <property type="entry name" value="Znf_CCHC"/>
</dbReference>
<sequence>MAEGGPSENLEERVLTESEFEEFQRQHQEVPNENTNNGSMSMDNMLQTVNALVQQNAMMLKLLTDQGSIKNYNSMPDFSKTVADFNGDVRKSKEWLKSLESAATLHNWPDTFILETARMHLKGAAESWYKSRIDTLNNWRCFKVAFTKSFIHDDSRTVKWQEMVKRVQLPKEAVGDYFHDKVRLCKRLDLGTEEIKEQVAIGLISSKCADKIMNNYYSDEDDMFKDILIFERVNLERHTRMKKYNNKHVETFREQNSETRASDCPKPKRAPGSCFNCGSMEHQRRDCPRGRQKKPAAPAQDRSTNLVEVQMDPVPSYRIDVDLEINDSKISVQPILDTGSPISLIISNVVPESLIETANVEILYLIRILNLALAKMLL</sequence>
<keyword evidence="1" id="KW-0479">Metal-binding</keyword>
<organism evidence="4 5">
    <name type="scientific">Exocentrus adspersus</name>
    <dbReference type="NCBI Taxonomy" id="1586481"/>
    <lineage>
        <taxon>Eukaryota</taxon>
        <taxon>Metazoa</taxon>
        <taxon>Ecdysozoa</taxon>
        <taxon>Arthropoda</taxon>
        <taxon>Hexapoda</taxon>
        <taxon>Insecta</taxon>
        <taxon>Pterygota</taxon>
        <taxon>Neoptera</taxon>
        <taxon>Endopterygota</taxon>
        <taxon>Coleoptera</taxon>
        <taxon>Polyphaga</taxon>
        <taxon>Cucujiformia</taxon>
        <taxon>Chrysomeloidea</taxon>
        <taxon>Cerambycidae</taxon>
        <taxon>Lamiinae</taxon>
        <taxon>Acanthocinini</taxon>
        <taxon>Exocentrus</taxon>
    </lineage>
</organism>
<dbReference type="InterPro" id="IPR036875">
    <property type="entry name" value="Znf_CCHC_sf"/>
</dbReference>
<dbReference type="Gene3D" id="4.10.60.10">
    <property type="entry name" value="Zinc finger, CCHC-type"/>
    <property type="match status" value="1"/>
</dbReference>
<evidence type="ECO:0000256" key="1">
    <source>
        <dbReference type="PROSITE-ProRule" id="PRU00047"/>
    </source>
</evidence>
<dbReference type="SMART" id="SM00343">
    <property type="entry name" value="ZnF_C2HC"/>
    <property type="match status" value="1"/>
</dbReference>
<dbReference type="GO" id="GO:0008270">
    <property type="term" value="F:zinc ion binding"/>
    <property type="evidence" value="ECO:0007669"/>
    <property type="project" value="UniProtKB-KW"/>
</dbReference>
<feature type="region of interest" description="Disordered" evidence="2">
    <location>
        <begin position="280"/>
        <end position="303"/>
    </location>
</feature>
<evidence type="ECO:0000313" key="4">
    <source>
        <dbReference type="EMBL" id="KAJ8915285.1"/>
    </source>
</evidence>
<feature type="compositionally biased region" description="Basic and acidic residues" evidence="2">
    <location>
        <begin position="18"/>
        <end position="30"/>
    </location>
</feature>
<evidence type="ECO:0000259" key="3">
    <source>
        <dbReference type="PROSITE" id="PS50158"/>
    </source>
</evidence>
<keyword evidence="5" id="KW-1185">Reference proteome</keyword>
<dbReference type="Proteomes" id="UP001159042">
    <property type="component" value="Unassembled WGS sequence"/>
</dbReference>
<dbReference type="Pfam" id="PF00098">
    <property type="entry name" value="zf-CCHC"/>
    <property type="match status" value="1"/>
</dbReference>
<dbReference type="GO" id="GO:0003676">
    <property type="term" value="F:nucleic acid binding"/>
    <property type="evidence" value="ECO:0007669"/>
    <property type="project" value="InterPro"/>
</dbReference>
<dbReference type="PROSITE" id="PS50158">
    <property type="entry name" value="ZF_CCHC"/>
    <property type="match status" value="1"/>
</dbReference>
<keyword evidence="1" id="KW-0862">Zinc</keyword>
<name>A0AAV8VM83_9CUCU</name>
<dbReference type="SUPFAM" id="SSF57756">
    <property type="entry name" value="Retrovirus zinc finger-like domains"/>
    <property type="match status" value="1"/>
</dbReference>
<evidence type="ECO:0000313" key="5">
    <source>
        <dbReference type="Proteomes" id="UP001159042"/>
    </source>
</evidence>